<feature type="region of interest" description="Disordered" evidence="1">
    <location>
        <begin position="1"/>
        <end position="37"/>
    </location>
</feature>
<evidence type="ECO:0000313" key="2">
    <source>
        <dbReference type="EMBL" id="KAF6500854.1"/>
    </source>
</evidence>
<evidence type="ECO:0000313" key="3">
    <source>
        <dbReference type="Proteomes" id="UP000550707"/>
    </source>
</evidence>
<dbReference type="Proteomes" id="UP000550707">
    <property type="component" value="Unassembled WGS sequence"/>
</dbReference>
<feature type="compositionally biased region" description="Basic and acidic residues" evidence="1">
    <location>
        <begin position="1"/>
        <end position="14"/>
    </location>
</feature>
<name>A0A7J8JVC1_MOLMO</name>
<dbReference type="AlphaFoldDB" id="A0A7J8JVC1"/>
<feature type="region of interest" description="Disordered" evidence="1">
    <location>
        <begin position="70"/>
        <end position="95"/>
    </location>
</feature>
<protein>
    <submittedName>
        <fullName evidence="2">Uncharacterized protein</fullName>
    </submittedName>
</protein>
<keyword evidence="3" id="KW-1185">Reference proteome</keyword>
<accession>A0A7J8JVC1</accession>
<organism evidence="2 3">
    <name type="scientific">Molossus molossus</name>
    <name type="common">Pallas' mastiff bat</name>
    <name type="synonym">Vespertilio molossus</name>
    <dbReference type="NCBI Taxonomy" id="27622"/>
    <lineage>
        <taxon>Eukaryota</taxon>
        <taxon>Metazoa</taxon>
        <taxon>Chordata</taxon>
        <taxon>Craniata</taxon>
        <taxon>Vertebrata</taxon>
        <taxon>Euteleostomi</taxon>
        <taxon>Mammalia</taxon>
        <taxon>Eutheria</taxon>
        <taxon>Laurasiatheria</taxon>
        <taxon>Chiroptera</taxon>
        <taxon>Yangochiroptera</taxon>
        <taxon>Molossidae</taxon>
        <taxon>Molossus</taxon>
    </lineage>
</organism>
<gene>
    <name evidence="2" type="ORF">HJG59_007889</name>
</gene>
<proteinExistence type="predicted"/>
<sequence>MPDVESQRPQKLETVENQSPRGRQFSTGEQLRGGDCWQPSHTKFWNYPDPTDVGPGPGPSWPREVHRWRSASTVHPPAGPLPSLPEGGQPSTDLTGQSLSEVMEISRAQFISQHKLLSPALLLRVD</sequence>
<evidence type="ECO:0000256" key="1">
    <source>
        <dbReference type="SAM" id="MobiDB-lite"/>
    </source>
</evidence>
<reference evidence="2 3" key="1">
    <citation type="journal article" date="2020" name="Nature">
        <title>Six reference-quality genomes reveal evolution of bat adaptations.</title>
        <authorList>
            <person name="Jebb D."/>
            <person name="Huang Z."/>
            <person name="Pippel M."/>
            <person name="Hughes G.M."/>
            <person name="Lavrichenko K."/>
            <person name="Devanna P."/>
            <person name="Winkler S."/>
            <person name="Jermiin L.S."/>
            <person name="Skirmuntt E.C."/>
            <person name="Katzourakis A."/>
            <person name="Burkitt-Gray L."/>
            <person name="Ray D.A."/>
            <person name="Sullivan K.A.M."/>
            <person name="Roscito J.G."/>
            <person name="Kirilenko B.M."/>
            <person name="Davalos L.M."/>
            <person name="Corthals A.P."/>
            <person name="Power M.L."/>
            <person name="Jones G."/>
            <person name="Ransome R.D."/>
            <person name="Dechmann D.K.N."/>
            <person name="Locatelli A.G."/>
            <person name="Puechmaille S.J."/>
            <person name="Fedrigo O."/>
            <person name="Jarvis E.D."/>
            <person name="Hiller M."/>
            <person name="Vernes S.C."/>
            <person name="Myers E.W."/>
            <person name="Teeling E.C."/>
        </authorList>
    </citation>
    <scope>NUCLEOTIDE SEQUENCE [LARGE SCALE GENOMIC DNA]</scope>
    <source>
        <strain evidence="2">MMolMol1</strain>
        <tissue evidence="2">Muscle</tissue>
    </source>
</reference>
<feature type="compositionally biased region" description="Polar residues" evidence="1">
    <location>
        <begin position="15"/>
        <end position="29"/>
    </location>
</feature>
<dbReference type="EMBL" id="JACASF010000001">
    <property type="protein sequence ID" value="KAF6500854.1"/>
    <property type="molecule type" value="Genomic_DNA"/>
</dbReference>
<comment type="caution">
    <text evidence="2">The sequence shown here is derived from an EMBL/GenBank/DDBJ whole genome shotgun (WGS) entry which is preliminary data.</text>
</comment>
<dbReference type="InParanoid" id="A0A7J8JVC1"/>